<keyword evidence="2" id="KW-1185">Reference proteome</keyword>
<proteinExistence type="predicted"/>
<gene>
    <name evidence="1" type="ORF">RF11_10915</name>
</gene>
<evidence type="ECO:0000313" key="1">
    <source>
        <dbReference type="EMBL" id="KII74122.1"/>
    </source>
</evidence>
<comment type="caution">
    <text evidence="1">The sequence shown here is derived from an EMBL/GenBank/DDBJ whole genome shotgun (WGS) entry which is preliminary data.</text>
</comment>
<dbReference type="AlphaFoldDB" id="A0A0C2NJE2"/>
<reference evidence="1 2" key="1">
    <citation type="journal article" date="2014" name="Genome Biol. Evol.">
        <title>The genome of the myxosporean Thelohanellus kitauei shows adaptations to nutrient acquisition within its fish host.</title>
        <authorList>
            <person name="Yang Y."/>
            <person name="Xiong J."/>
            <person name="Zhou Z."/>
            <person name="Huo F."/>
            <person name="Miao W."/>
            <person name="Ran C."/>
            <person name="Liu Y."/>
            <person name="Zhang J."/>
            <person name="Feng J."/>
            <person name="Wang M."/>
            <person name="Wang M."/>
            <person name="Wang L."/>
            <person name="Yao B."/>
        </authorList>
    </citation>
    <scope>NUCLEOTIDE SEQUENCE [LARGE SCALE GENOMIC DNA]</scope>
    <source>
        <strain evidence="1">Wuqing</strain>
    </source>
</reference>
<name>A0A0C2NJE2_THEKT</name>
<dbReference type="EMBL" id="JWZT01000540">
    <property type="protein sequence ID" value="KII74122.1"/>
    <property type="molecule type" value="Genomic_DNA"/>
</dbReference>
<dbReference type="Proteomes" id="UP000031668">
    <property type="component" value="Unassembled WGS sequence"/>
</dbReference>
<accession>A0A0C2NJE2</accession>
<protein>
    <submittedName>
        <fullName evidence="1">Uncharacterized protein</fullName>
    </submittedName>
</protein>
<sequence length="113" mass="13187">MYVEVSCEFAYLFDCKIKPFTDSEEILISTLKIAYGMLYDKLRKNTVLILLSNNMMNGRADDYAREFHRSLKSITNLIFFRMATNESRDISEINQVSVVTHAINDELMSFRNL</sequence>
<evidence type="ECO:0000313" key="2">
    <source>
        <dbReference type="Proteomes" id="UP000031668"/>
    </source>
</evidence>
<organism evidence="1 2">
    <name type="scientific">Thelohanellus kitauei</name>
    <name type="common">Myxosporean</name>
    <dbReference type="NCBI Taxonomy" id="669202"/>
    <lineage>
        <taxon>Eukaryota</taxon>
        <taxon>Metazoa</taxon>
        <taxon>Cnidaria</taxon>
        <taxon>Myxozoa</taxon>
        <taxon>Myxosporea</taxon>
        <taxon>Bivalvulida</taxon>
        <taxon>Platysporina</taxon>
        <taxon>Myxobolidae</taxon>
        <taxon>Thelohanellus</taxon>
    </lineage>
</organism>